<dbReference type="EMBL" id="JBHRTN010000009">
    <property type="protein sequence ID" value="MFC3125407.1"/>
    <property type="molecule type" value="Genomic_DNA"/>
</dbReference>
<feature type="domain" description="Signal transduction histidine kinase HWE region" evidence="8">
    <location>
        <begin position="73"/>
        <end position="154"/>
    </location>
</feature>
<evidence type="ECO:0000313" key="10">
    <source>
        <dbReference type="Proteomes" id="UP001595593"/>
    </source>
</evidence>
<evidence type="ECO:0000256" key="3">
    <source>
        <dbReference type="ARBA" id="ARBA00022553"/>
    </source>
</evidence>
<dbReference type="InterPro" id="IPR036890">
    <property type="entry name" value="HATPase_C_sf"/>
</dbReference>
<evidence type="ECO:0000256" key="4">
    <source>
        <dbReference type="ARBA" id="ARBA00022679"/>
    </source>
</evidence>
<keyword evidence="5" id="KW-0547">Nucleotide-binding</keyword>
<dbReference type="EC" id="2.7.13.3" evidence="2"/>
<evidence type="ECO:0000256" key="6">
    <source>
        <dbReference type="ARBA" id="ARBA00022777"/>
    </source>
</evidence>
<dbReference type="InterPro" id="IPR011102">
    <property type="entry name" value="Sig_transdc_His_kinase_HWE"/>
</dbReference>
<evidence type="ECO:0000313" key="9">
    <source>
        <dbReference type="EMBL" id="MFC3125407.1"/>
    </source>
</evidence>
<keyword evidence="10" id="KW-1185">Reference proteome</keyword>
<protein>
    <recommendedName>
        <fullName evidence="2">histidine kinase</fullName>
        <ecNumber evidence="2">2.7.13.3</ecNumber>
    </recommendedName>
</protein>
<reference evidence="10" key="1">
    <citation type="journal article" date="2019" name="Int. J. Syst. Evol. Microbiol.">
        <title>The Global Catalogue of Microorganisms (GCM) 10K type strain sequencing project: providing services to taxonomists for standard genome sequencing and annotation.</title>
        <authorList>
            <consortium name="The Broad Institute Genomics Platform"/>
            <consortium name="The Broad Institute Genome Sequencing Center for Infectious Disease"/>
            <person name="Wu L."/>
            <person name="Ma J."/>
        </authorList>
    </citation>
    <scope>NUCLEOTIDE SEQUENCE [LARGE SCALE GENOMIC DNA]</scope>
    <source>
        <strain evidence="10">KCTC 52094</strain>
    </source>
</reference>
<dbReference type="Proteomes" id="UP001595593">
    <property type="component" value="Unassembled WGS sequence"/>
</dbReference>
<keyword evidence="3" id="KW-0597">Phosphoprotein</keyword>
<evidence type="ECO:0000256" key="2">
    <source>
        <dbReference type="ARBA" id="ARBA00012438"/>
    </source>
</evidence>
<organism evidence="9 10">
    <name type="scientific">Teichococcus globiformis</name>
    <dbReference type="NCBI Taxonomy" id="2307229"/>
    <lineage>
        <taxon>Bacteria</taxon>
        <taxon>Pseudomonadati</taxon>
        <taxon>Pseudomonadota</taxon>
        <taxon>Alphaproteobacteria</taxon>
        <taxon>Acetobacterales</taxon>
        <taxon>Roseomonadaceae</taxon>
        <taxon>Roseomonas</taxon>
    </lineage>
</organism>
<evidence type="ECO:0000256" key="5">
    <source>
        <dbReference type="ARBA" id="ARBA00022741"/>
    </source>
</evidence>
<keyword evidence="4 9" id="KW-0808">Transferase</keyword>
<dbReference type="PANTHER" id="PTHR41523">
    <property type="entry name" value="TWO-COMPONENT SYSTEM SENSOR PROTEIN"/>
    <property type="match status" value="1"/>
</dbReference>
<dbReference type="GO" id="GO:0004673">
    <property type="term" value="F:protein histidine kinase activity"/>
    <property type="evidence" value="ECO:0007669"/>
    <property type="project" value="UniProtKB-EC"/>
</dbReference>
<dbReference type="Pfam" id="PF07536">
    <property type="entry name" value="HWE_HK"/>
    <property type="match status" value="1"/>
</dbReference>
<dbReference type="RefSeq" id="WP_379596089.1">
    <property type="nucleotide sequence ID" value="NZ_JBHRTN010000009.1"/>
</dbReference>
<comment type="catalytic activity">
    <reaction evidence="1">
        <text>ATP + protein L-histidine = ADP + protein N-phospho-L-histidine.</text>
        <dbReference type="EC" id="2.7.13.3"/>
    </reaction>
</comment>
<evidence type="ECO:0000256" key="7">
    <source>
        <dbReference type="ARBA" id="ARBA00022840"/>
    </source>
</evidence>
<comment type="caution">
    <text evidence="9">The sequence shown here is derived from an EMBL/GenBank/DDBJ whole genome shotgun (WGS) entry which is preliminary data.</text>
</comment>
<proteinExistence type="predicted"/>
<dbReference type="PANTHER" id="PTHR41523:SF7">
    <property type="entry name" value="HISTIDINE KINASE"/>
    <property type="match status" value="1"/>
</dbReference>
<gene>
    <name evidence="9" type="ORF">ACFOD4_10070</name>
</gene>
<keyword evidence="7" id="KW-0067">ATP-binding</keyword>
<evidence type="ECO:0000259" key="8">
    <source>
        <dbReference type="SMART" id="SM00911"/>
    </source>
</evidence>
<evidence type="ECO:0000256" key="1">
    <source>
        <dbReference type="ARBA" id="ARBA00000085"/>
    </source>
</evidence>
<name>A0ABV7G314_9PROT</name>
<dbReference type="Gene3D" id="3.30.565.10">
    <property type="entry name" value="Histidine kinase-like ATPase, C-terminal domain"/>
    <property type="match status" value="1"/>
</dbReference>
<sequence length="264" mass="28800">MNSAFPSDASFFCCLDGVWQLIPHPSSPGAISTVAPRDAHQAEAYIATLEGLNQTLRLEAQRSADQAQFRLAEVEHRLKNTFSTIAALAKQSARRGDTGEAFRECFEARLLALARSHELLGPHHPDGVPLTEVVGRCLQPYDDALARTSVIGPTVHLSPRHVPALGLAFHELTTNAVKYGALSIPEGRVAVEWQFEQPAKDEAPAVAIIWQERNGPTVEAPERRGFGSHLLEFGLAYELGGTAQLEFAPHGVNCRIRMPLTADR</sequence>
<keyword evidence="6 9" id="KW-0418">Kinase</keyword>
<accession>A0ABV7G314</accession>
<dbReference type="SMART" id="SM00911">
    <property type="entry name" value="HWE_HK"/>
    <property type="match status" value="1"/>
</dbReference>